<dbReference type="GO" id="GO:0004332">
    <property type="term" value="F:fructose-bisphosphate aldolase activity"/>
    <property type="evidence" value="ECO:0007669"/>
    <property type="project" value="InterPro"/>
</dbReference>
<sequence>MMPEINIDKFLKDGHAMFLAYDHGFEHGPTDFDETTIDPSFVVKLAQDTGVYTALIFHEGLAQTYYPIGGLDIQKTPPLLVKLNGKTKLHEGEEPYSPLLCTVDEAIRIGASAVGYTIYVGSDFEAKMMQEFSQIEDEAHAKGLVVTAWMYPRGKEVEGKENTKDIVAYSARLGLELGADFIKIPYTGDPESFKWVVESAGKSRVLVSGGVKRDEAEFLKDVEDFMKVGTCGIAVGRNVWQSKDPVGISNKLAKIIYG</sequence>
<dbReference type="Gene3D" id="3.20.20.70">
    <property type="entry name" value="Aldolase class I"/>
    <property type="match status" value="1"/>
</dbReference>
<dbReference type="PIRSF" id="PIRSF038992">
    <property type="entry name" value="Aldolase_Ia"/>
    <property type="match status" value="1"/>
</dbReference>
<dbReference type="CDD" id="cd00958">
    <property type="entry name" value="DhnA"/>
    <property type="match status" value="1"/>
</dbReference>
<dbReference type="SMART" id="SM01133">
    <property type="entry name" value="DeoC"/>
    <property type="match status" value="1"/>
</dbReference>
<dbReference type="InterPro" id="IPR050456">
    <property type="entry name" value="DeoC/FbaB_aldolase"/>
</dbReference>
<protein>
    <recommendedName>
        <fullName evidence="4">Fructose-bisphosphate aldolase</fullName>
    </recommendedName>
</protein>
<reference evidence="2 3" key="1">
    <citation type="journal article" date="2016" name="Nat. Commun.">
        <title>Thousands of microbial genomes shed light on interconnected biogeochemical processes in an aquifer system.</title>
        <authorList>
            <person name="Anantharaman K."/>
            <person name="Brown C.T."/>
            <person name="Hug L.A."/>
            <person name="Sharon I."/>
            <person name="Castelle C.J."/>
            <person name="Probst A.J."/>
            <person name="Thomas B.C."/>
            <person name="Singh A."/>
            <person name="Wilkins M.J."/>
            <person name="Karaoz U."/>
            <person name="Brodie E.L."/>
            <person name="Williams K.H."/>
            <person name="Hubbard S.S."/>
            <person name="Banfield J.F."/>
        </authorList>
    </citation>
    <scope>NUCLEOTIDE SEQUENCE [LARGE SCALE GENOMIC DNA]</scope>
</reference>
<organism evidence="2 3">
    <name type="scientific">Candidatus Woesebacteria bacterium RBG_13_36_22</name>
    <dbReference type="NCBI Taxonomy" id="1802478"/>
    <lineage>
        <taxon>Bacteria</taxon>
        <taxon>Candidatus Woeseibacteriota</taxon>
    </lineage>
</organism>
<evidence type="ECO:0000313" key="2">
    <source>
        <dbReference type="EMBL" id="OGM08091.1"/>
    </source>
</evidence>
<evidence type="ECO:0000313" key="3">
    <source>
        <dbReference type="Proteomes" id="UP000176939"/>
    </source>
</evidence>
<feature type="active site" description="Proton donor" evidence="1">
    <location>
        <position position="151"/>
    </location>
</feature>
<name>A0A1F7WZ92_9BACT</name>
<evidence type="ECO:0000256" key="1">
    <source>
        <dbReference type="PIRSR" id="PIRSR038992-1"/>
    </source>
</evidence>
<feature type="active site" description="Schiff-base intermediate with dihydroxyacetone-P" evidence="1">
    <location>
        <position position="183"/>
    </location>
</feature>
<dbReference type="PANTHER" id="PTHR47916">
    <property type="entry name" value="FRUCTOSE-BISPHOSPHATE ALDOLASE CLASS 1"/>
    <property type="match status" value="1"/>
</dbReference>
<dbReference type="PANTHER" id="PTHR47916:SF1">
    <property type="entry name" value="3-HYDROXY-5-PHOSPHONOOXYPENTANE-2,4-DIONE THIOLASE"/>
    <property type="match status" value="1"/>
</dbReference>
<comment type="caution">
    <text evidence="2">The sequence shown here is derived from an EMBL/GenBank/DDBJ whole genome shotgun (WGS) entry which is preliminary data.</text>
</comment>
<dbReference type="AlphaFoldDB" id="A0A1F7WZ92"/>
<proteinExistence type="predicted"/>
<dbReference type="Proteomes" id="UP000176939">
    <property type="component" value="Unassembled WGS sequence"/>
</dbReference>
<accession>A0A1F7WZ92</accession>
<dbReference type="InterPro" id="IPR002915">
    <property type="entry name" value="DeoC/FbaB/LacD_aldolase"/>
</dbReference>
<dbReference type="Pfam" id="PF01791">
    <property type="entry name" value="DeoC"/>
    <property type="match status" value="1"/>
</dbReference>
<dbReference type="SUPFAM" id="SSF51569">
    <property type="entry name" value="Aldolase"/>
    <property type="match status" value="1"/>
</dbReference>
<dbReference type="InterPro" id="IPR013785">
    <property type="entry name" value="Aldolase_TIM"/>
</dbReference>
<dbReference type="InterPro" id="IPR041720">
    <property type="entry name" value="FbaB-like"/>
</dbReference>
<gene>
    <name evidence="2" type="ORF">A2Z67_05410</name>
</gene>
<evidence type="ECO:0008006" key="4">
    <source>
        <dbReference type="Google" id="ProtNLM"/>
    </source>
</evidence>
<dbReference type="EMBL" id="MGFQ01000058">
    <property type="protein sequence ID" value="OGM08091.1"/>
    <property type="molecule type" value="Genomic_DNA"/>
</dbReference>